<organism evidence="2">
    <name type="scientific">Fusarium oxysporum Fo47</name>
    <dbReference type="NCBI Taxonomy" id="660027"/>
    <lineage>
        <taxon>Eukaryota</taxon>
        <taxon>Fungi</taxon>
        <taxon>Dikarya</taxon>
        <taxon>Ascomycota</taxon>
        <taxon>Pezizomycotina</taxon>
        <taxon>Sordariomycetes</taxon>
        <taxon>Hypocreomycetidae</taxon>
        <taxon>Hypocreales</taxon>
        <taxon>Nectriaceae</taxon>
        <taxon>Fusarium</taxon>
        <taxon>Fusarium oxysporum species complex</taxon>
    </lineage>
</organism>
<gene>
    <name evidence="2" type="ORF">FOZG_18243</name>
</gene>
<accession>W9J850</accession>
<evidence type="ECO:0000256" key="1">
    <source>
        <dbReference type="SAM" id="MobiDB-lite"/>
    </source>
</evidence>
<dbReference type="VEuPathDB" id="FungiDB:FOZG_18243"/>
<dbReference type="Proteomes" id="UP000030766">
    <property type="component" value="Unassembled WGS sequence"/>
</dbReference>
<dbReference type="EMBL" id="JH717939">
    <property type="protein sequence ID" value="EWZ28041.1"/>
    <property type="molecule type" value="Genomic_DNA"/>
</dbReference>
<name>W9J850_FUSOX</name>
<feature type="region of interest" description="Disordered" evidence="1">
    <location>
        <begin position="37"/>
        <end position="81"/>
    </location>
</feature>
<proteinExistence type="predicted"/>
<sequence length="164" mass="18660">MMQHILYLLGQLQLGRDDNISGSLDIEECESGGEDWCDDCDFASDSEDTDTDEDFDEGTDEDIDSEEDEELDKDQQTSYSRSDFSLPTGYWLRLPEVLFQLSMMFWTHEDPAGNMSSSVIVYYTAVIGIQRRSLAFNSVHNSTSELAALIWVGRLLFLEYVLPV</sequence>
<dbReference type="AlphaFoldDB" id="W9J850"/>
<feature type="compositionally biased region" description="Acidic residues" evidence="1">
    <location>
        <begin position="37"/>
        <end position="72"/>
    </location>
</feature>
<reference evidence="2" key="1">
    <citation type="submission" date="2011-06" db="EMBL/GenBank/DDBJ databases">
        <title>The Genome Sequence of Fusarium oxysporum Fo47.</title>
        <authorList>
            <consortium name="The Broad Institute Genome Sequencing Platform"/>
            <person name="Ma L.-J."/>
            <person name="Gale L.R."/>
            <person name="Schwartz D.C."/>
            <person name="Zhou S."/>
            <person name="Corby-Kistler H."/>
            <person name="Young S.K."/>
            <person name="Zeng Q."/>
            <person name="Gargeya S."/>
            <person name="Fitzgerald M."/>
            <person name="Haas B."/>
            <person name="Abouelleil A."/>
            <person name="Alvarado L."/>
            <person name="Arachchi H.M."/>
            <person name="Berlin A."/>
            <person name="Brown A."/>
            <person name="Chapman S.B."/>
            <person name="Chen Z."/>
            <person name="Dunbar C."/>
            <person name="Freedman E."/>
            <person name="Gearin G."/>
            <person name="Gellesch M."/>
            <person name="Goldberg J."/>
            <person name="Griggs A."/>
            <person name="Gujja S."/>
            <person name="Heiman D."/>
            <person name="Howarth C."/>
            <person name="Larson L."/>
            <person name="Lui A."/>
            <person name="MacDonald P.J.P."/>
            <person name="Mehta T."/>
            <person name="Montmayeur A."/>
            <person name="Murphy C."/>
            <person name="Neiman D."/>
            <person name="Pearson M."/>
            <person name="Priest M."/>
            <person name="Roberts A."/>
            <person name="Saif S."/>
            <person name="Shea T."/>
            <person name="Shenoy N."/>
            <person name="Sisk P."/>
            <person name="Stolte C."/>
            <person name="Sykes S."/>
            <person name="Wortman J."/>
            <person name="Nusbaum C."/>
            <person name="Birren B."/>
        </authorList>
    </citation>
    <scope>NUCLEOTIDE SEQUENCE [LARGE SCALE GENOMIC DNA]</scope>
    <source>
        <strain evidence="2">Fo47</strain>
    </source>
</reference>
<evidence type="ECO:0000313" key="2">
    <source>
        <dbReference type="EMBL" id="EWZ28041.1"/>
    </source>
</evidence>
<protein>
    <submittedName>
        <fullName evidence="2">Uncharacterized protein</fullName>
    </submittedName>
</protein>
<dbReference type="HOGENOM" id="CLU_1786954_0_0_1"/>
<reference evidence="2" key="2">
    <citation type="submission" date="2012-06" db="EMBL/GenBank/DDBJ databases">
        <title>Annotation of the Genome Sequence of Fusarium oxysporum Fo47.</title>
        <authorList>
            <consortium name="The Broad Institute Genomics Platform"/>
            <person name="Ma L.-J."/>
            <person name="Corby-Kistler H."/>
            <person name="Broz K."/>
            <person name="Gale L.R."/>
            <person name="Jonkers W."/>
            <person name="O'Donnell K."/>
            <person name="Ploetz R."/>
            <person name="Steinberg C."/>
            <person name="Schwartz D.C."/>
            <person name="VanEtten H."/>
            <person name="Zhou S."/>
            <person name="Young S.K."/>
            <person name="Zeng Q."/>
            <person name="Gargeya S."/>
            <person name="Fitzgerald M."/>
            <person name="Abouelleil A."/>
            <person name="Alvarado L."/>
            <person name="Chapman S.B."/>
            <person name="Gainer-Dewar J."/>
            <person name="Goldberg J."/>
            <person name="Griggs A."/>
            <person name="Gujja S."/>
            <person name="Hansen M."/>
            <person name="Howarth C."/>
            <person name="Imamovic A."/>
            <person name="Ireland A."/>
            <person name="Larimer J."/>
            <person name="McCowan C."/>
            <person name="Murphy C."/>
            <person name="Pearson M."/>
            <person name="Poon T.W."/>
            <person name="Priest M."/>
            <person name="Roberts A."/>
            <person name="Saif S."/>
            <person name="Shea T."/>
            <person name="Sykes S."/>
            <person name="Wortman J."/>
            <person name="Nusbaum C."/>
            <person name="Birren B."/>
        </authorList>
    </citation>
    <scope>NUCLEOTIDE SEQUENCE</scope>
    <source>
        <strain evidence="2">Fo47</strain>
    </source>
</reference>